<evidence type="ECO:0000256" key="1">
    <source>
        <dbReference type="SAM" id="MobiDB-lite"/>
    </source>
</evidence>
<feature type="compositionally biased region" description="Pro residues" evidence="1">
    <location>
        <begin position="223"/>
        <end position="234"/>
    </location>
</feature>
<accession>A0A645D7B5</accession>
<comment type="caution">
    <text evidence="2">The sequence shown here is derived from an EMBL/GenBank/DDBJ whole genome shotgun (WGS) entry which is preliminary data.</text>
</comment>
<reference evidence="2" key="1">
    <citation type="submission" date="2019-08" db="EMBL/GenBank/DDBJ databases">
        <authorList>
            <person name="Kucharzyk K."/>
            <person name="Murdoch R.W."/>
            <person name="Higgins S."/>
            <person name="Loffler F."/>
        </authorList>
    </citation>
    <scope>NUCLEOTIDE SEQUENCE</scope>
</reference>
<protein>
    <submittedName>
        <fullName evidence="2">Uncharacterized protein</fullName>
    </submittedName>
</protein>
<feature type="compositionally biased region" description="Basic and acidic residues" evidence="1">
    <location>
        <begin position="7"/>
        <end position="18"/>
    </location>
</feature>
<evidence type="ECO:0000313" key="2">
    <source>
        <dbReference type="EMBL" id="MPM85256.1"/>
    </source>
</evidence>
<dbReference type="EMBL" id="VSSQ01033603">
    <property type="protein sequence ID" value="MPM85256.1"/>
    <property type="molecule type" value="Genomic_DNA"/>
</dbReference>
<dbReference type="AlphaFoldDB" id="A0A645D7B5"/>
<feature type="compositionally biased region" description="Basic and acidic residues" evidence="1">
    <location>
        <begin position="324"/>
        <end position="373"/>
    </location>
</feature>
<feature type="compositionally biased region" description="Low complexity" evidence="1">
    <location>
        <begin position="57"/>
        <end position="67"/>
    </location>
</feature>
<organism evidence="2">
    <name type="scientific">bioreactor metagenome</name>
    <dbReference type="NCBI Taxonomy" id="1076179"/>
    <lineage>
        <taxon>unclassified sequences</taxon>
        <taxon>metagenomes</taxon>
        <taxon>ecological metagenomes</taxon>
    </lineage>
</organism>
<gene>
    <name evidence="2" type="ORF">SDC9_132334</name>
</gene>
<name>A0A645D7B5_9ZZZZ</name>
<feature type="compositionally biased region" description="Basic and acidic residues" evidence="1">
    <location>
        <begin position="104"/>
        <end position="131"/>
    </location>
</feature>
<proteinExistence type="predicted"/>
<feature type="region of interest" description="Disordered" evidence="1">
    <location>
        <begin position="1"/>
        <end position="373"/>
    </location>
</feature>
<sequence length="373" mass="39821">MGGGERAAVHAERDHRVPTVEQHGQRGRGGEPVDGAAQHHVGPRIGAGAADQVGHQDAGPPGAAAVRAADRVGDTGEGDVALDQGHREQVRHRQGVRVGDAATDADRPGGRVGPRDRQRGVDAVEVTDRGPQRAHPRHGRLEAGGQGGWRARHRRQGDRRDRGDGPADTAAADQPGAGPARQSGRDHHAGGLHEQGTSVEGRRSRPRCGAPDGRGCRRRGPSRPGPSRPKPSQPGPFRRGALRRGAVRGGFVWGGEPDGRQVHAGPARPAQLEREGHSPDQPGHQTRQGEHGRRPGPRHGGQHQCQREQADQQQALPQAPPRQDPGEDGQRGDDQHDHAGQDRFVEGAEHPDGELAHRRGSGVDHRRPDGRQR</sequence>
<feature type="compositionally biased region" description="Low complexity" evidence="1">
    <location>
        <begin position="166"/>
        <end position="182"/>
    </location>
</feature>